<evidence type="ECO:0000256" key="9">
    <source>
        <dbReference type="PROSITE-ProRule" id="PRU00108"/>
    </source>
</evidence>
<dbReference type="AlphaFoldDB" id="A0AAV3P353"/>
<dbReference type="PANTHER" id="PTHR45940">
    <property type="entry name" value="WUSCHEL-RELATED HOMEOBOX 1-RELATED"/>
    <property type="match status" value="1"/>
</dbReference>
<comment type="caution">
    <text evidence="12">The sequence shown here is derived from an EMBL/GenBank/DDBJ whole genome shotgun (WGS) entry which is preliminary data.</text>
</comment>
<dbReference type="SMART" id="SM00389">
    <property type="entry name" value="HOX"/>
    <property type="match status" value="1"/>
</dbReference>
<keyword evidence="4 9" id="KW-0238">DNA-binding</keyword>
<reference evidence="12 13" key="1">
    <citation type="submission" date="2024-01" db="EMBL/GenBank/DDBJ databases">
        <title>The complete chloroplast genome sequence of Lithospermum erythrorhizon: insights into the phylogenetic relationship among Boraginaceae species and the maternal lineages of purple gromwells.</title>
        <authorList>
            <person name="Okada T."/>
            <person name="Watanabe K."/>
        </authorList>
    </citation>
    <scope>NUCLEOTIDE SEQUENCE [LARGE SCALE GENOMIC DNA]</scope>
</reference>
<dbReference type="InterPro" id="IPR044555">
    <property type="entry name" value="WUSCHEL-like"/>
</dbReference>
<evidence type="ECO:0000256" key="10">
    <source>
        <dbReference type="RuleBase" id="RU000682"/>
    </source>
</evidence>
<keyword evidence="5 9" id="KW-0371">Homeobox</keyword>
<accession>A0AAV3P353</accession>
<protein>
    <submittedName>
        <fullName evidence="12">Homeodomain transcription factor</fullName>
    </submittedName>
</protein>
<feature type="domain" description="Homeobox" evidence="11">
    <location>
        <begin position="1"/>
        <end position="65"/>
    </location>
</feature>
<sequence length="202" mass="23554">MARTTRWCPTPEQLMILEELYRGGLRTPKAPLIQDITAHLSLYGKIEGKNVFYWFQNHKARDKQKLRRKMMRMQLLQQRLSFQQQPLSFQQYNQQFPHQSFLPPLFPPTFHQLPSHGSSAMFHQGMRRTTRDNILKVNLISQSNEVAESCMSKSYGRDWIDNNNNNTNNMCNIISPSCNNNRVPLKTLDLFPTTSSSSHQAL</sequence>
<evidence type="ECO:0000256" key="6">
    <source>
        <dbReference type="ARBA" id="ARBA00023163"/>
    </source>
</evidence>
<dbReference type="PANTHER" id="PTHR45940:SF42">
    <property type="entry name" value="WUSCHEL-RELATED HOMEOBOX 3"/>
    <property type="match status" value="1"/>
</dbReference>
<dbReference type="Gene3D" id="1.10.10.60">
    <property type="entry name" value="Homeodomain-like"/>
    <property type="match status" value="1"/>
</dbReference>
<evidence type="ECO:0000256" key="1">
    <source>
        <dbReference type="ARBA" id="ARBA00004123"/>
    </source>
</evidence>
<dbReference type="InterPro" id="IPR009057">
    <property type="entry name" value="Homeodomain-like_sf"/>
</dbReference>
<keyword evidence="7 9" id="KW-0539">Nucleus</keyword>
<evidence type="ECO:0000256" key="7">
    <source>
        <dbReference type="ARBA" id="ARBA00023242"/>
    </source>
</evidence>
<dbReference type="InterPro" id="IPR001356">
    <property type="entry name" value="HD"/>
</dbReference>
<evidence type="ECO:0000256" key="3">
    <source>
        <dbReference type="ARBA" id="ARBA00023015"/>
    </source>
</evidence>
<evidence type="ECO:0000313" key="12">
    <source>
        <dbReference type="EMBL" id="GAA0145648.1"/>
    </source>
</evidence>
<dbReference type="Proteomes" id="UP001454036">
    <property type="component" value="Unassembled WGS sequence"/>
</dbReference>
<evidence type="ECO:0000259" key="11">
    <source>
        <dbReference type="PROSITE" id="PS50071"/>
    </source>
</evidence>
<dbReference type="EMBL" id="BAABME010000811">
    <property type="protein sequence ID" value="GAA0145648.1"/>
    <property type="molecule type" value="Genomic_DNA"/>
</dbReference>
<organism evidence="12 13">
    <name type="scientific">Lithospermum erythrorhizon</name>
    <name type="common">Purple gromwell</name>
    <name type="synonym">Lithospermum officinale var. erythrorhizon</name>
    <dbReference type="NCBI Taxonomy" id="34254"/>
    <lineage>
        <taxon>Eukaryota</taxon>
        <taxon>Viridiplantae</taxon>
        <taxon>Streptophyta</taxon>
        <taxon>Embryophyta</taxon>
        <taxon>Tracheophyta</taxon>
        <taxon>Spermatophyta</taxon>
        <taxon>Magnoliopsida</taxon>
        <taxon>eudicotyledons</taxon>
        <taxon>Gunneridae</taxon>
        <taxon>Pentapetalae</taxon>
        <taxon>asterids</taxon>
        <taxon>lamiids</taxon>
        <taxon>Boraginales</taxon>
        <taxon>Boraginaceae</taxon>
        <taxon>Boraginoideae</taxon>
        <taxon>Lithospermeae</taxon>
        <taxon>Lithospermum</taxon>
    </lineage>
</organism>
<comment type="similarity">
    <text evidence="8">Belongs to the WUS homeobox family.</text>
</comment>
<evidence type="ECO:0000313" key="13">
    <source>
        <dbReference type="Proteomes" id="UP001454036"/>
    </source>
</evidence>
<gene>
    <name evidence="12" type="ORF">LIER_05796</name>
</gene>
<evidence type="ECO:0000256" key="5">
    <source>
        <dbReference type="ARBA" id="ARBA00023155"/>
    </source>
</evidence>
<dbReference type="GO" id="GO:0099402">
    <property type="term" value="P:plant organ development"/>
    <property type="evidence" value="ECO:0007669"/>
    <property type="project" value="InterPro"/>
</dbReference>
<evidence type="ECO:0000256" key="4">
    <source>
        <dbReference type="ARBA" id="ARBA00023125"/>
    </source>
</evidence>
<keyword evidence="2" id="KW-0217">Developmental protein</keyword>
<evidence type="ECO:0000256" key="2">
    <source>
        <dbReference type="ARBA" id="ARBA00022473"/>
    </source>
</evidence>
<dbReference type="GO" id="GO:0003677">
    <property type="term" value="F:DNA binding"/>
    <property type="evidence" value="ECO:0007669"/>
    <property type="project" value="UniProtKB-UniRule"/>
</dbReference>
<name>A0AAV3P353_LITER</name>
<dbReference type="SUPFAM" id="SSF46689">
    <property type="entry name" value="Homeodomain-like"/>
    <property type="match status" value="1"/>
</dbReference>
<dbReference type="GO" id="GO:0003700">
    <property type="term" value="F:DNA-binding transcription factor activity"/>
    <property type="evidence" value="ECO:0007669"/>
    <property type="project" value="InterPro"/>
</dbReference>
<keyword evidence="13" id="KW-1185">Reference proteome</keyword>
<evidence type="ECO:0000256" key="8">
    <source>
        <dbReference type="ARBA" id="ARBA00024040"/>
    </source>
</evidence>
<comment type="subcellular location">
    <subcellularLocation>
        <location evidence="1 9 10">Nucleus</location>
    </subcellularLocation>
</comment>
<dbReference type="Pfam" id="PF00046">
    <property type="entry name" value="Homeodomain"/>
    <property type="match status" value="1"/>
</dbReference>
<dbReference type="GO" id="GO:0005634">
    <property type="term" value="C:nucleus"/>
    <property type="evidence" value="ECO:0007669"/>
    <property type="project" value="UniProtKB-SubCell"/>
</dbReference>
<proteinExistence type="inferred from homology"/>
<feature type="DNA-binding region" description="Homeobox" evidence="9">
    <location>
        <begin position="3"/>
        <end position="66"/>
    </location>
</feature>
<keyword evidence="3" id="KW-0805">Transcription regulation</keyword>
<dbReference type="PROSITE" id="PS50071">
    <property type="entry name" value="HOMEOBOX_2"/>
    <property type="match status" value="1"/>
</dbReference>
<keyword evidence="6" id="KW-0804">Transcription</keyword>